<dbReference type="Proteomes" id="UP000294604">
    <property type="component" value="Unassembled WGS sequence"/>
</dbReference>
<feature type="transmembrane region" description="Helical" evidence="1">
    <location>
        <begin position="158"/>
        <end position="175"/>
    </location>
</feature>
<dbReference type="RefSeq" id="WP_134086901.1">
    <property type="nucleotide sequence ID" value="NZ_PECL01000014.1"/>
</dbReference>
<feature type="transmembrane region" description="Helical" evidence="1">
    <location>
        <begin position="7"/>
        <end position="29"/>
    </location>
</feature>
<feature type="transmembrane region" description="Helical" evidence="1">
    <location>
        <begin position="181"/>
        <end position="203"/>
    </location>
</feature>
<keyword evidence="1" id="KW-1133">Transmembrane helix</keyword>
<feature type="transmembrane region" description="Helical" evidence="1">
    <location>
        <begin position="129"/>
        <end position="151"/>
    </location>
</feature>
<evidence type="ECO:0000313" key="2">
    <source>
        <dbReference type="EMBL" id="TEA00339.1"/>
    </source>
</evidence>
<proteinExistence type="predicted"/>
<feature type="transmembrane region" description="Helical" evidence="1">
    <location>
        <begin position="49"/>
        <end position="69"/>
    </location>
</feature>
<sequence length="208" mass="21665">MVSNEGAIRIAGASGAASIILLIPVYFAGISDGYSAIRSHHALLPGNSVAILLHFAAALVFLAGLSTALRAAAGPTVAAMAAIVGGLSFTTMMAAGYATQMTYLEAVHNEAQRDIAQHVAPLVFGLAEWMYRFGMIGAALLIAAASLVIYTNPILPRWWAGGAVFAIAPLFYSWIPLTAVLAVLAWILVTSLLLLSAVDRLLIASSPM</sequence>
<comment type="caution">
    <text evidence="2">The sequence shown here is derived from an EMBL/GenBank/DDBJ whole genome shotgun (WGS) entry which is preliminary data.</text>
</comment>
<reference evidence="2 3" key="1">
    <citation type="journal article" date="2019" name="Sci. Rep.">
        <title>Extended insight into the Mycobacterium chelonae-abscessus complex through whole genome sequencing of Mycobacterium salmoniphilum outbreak and Mycobacterium salmoniphilum-like strains.</title>
        <authorList>
            <person name="Behra P.R.K."/>
            <person name="Das S."/>
            <person name="Pettersson B.M.F."/>
            <person name="Shirreff L."/>
            <person name="DuCote T."/>
            <person name="Jacobsson K.G."/>
            <person name="Ennis D.G."/>
            <person name="Kirsebom L.A."/>
        </authorList>
    </citation>
    <scope>NUCLEOTIDE SEQUENCE [LARGE SCALE GENOMIC DNA]</scope>
    <source>
        <strain evidence="2 3">CCUG 60884</strain>
    </source>
</reference>
<evidence type="ECO:0000313" key="3">
    <source>
        <dbReference type="Proteomes" id="UP000294604"/>
    </source>
</evidence>
<accession>A0A4R8SMW9</accession>
<name>A0A4R8SMW9_9MYCO</name>
<feature type="transmembrane region" description="Helical" evidence="1">
    <location>
        <begin position="76"/>
        <end position="98"/>
    </location>
</feature>
<keyword evidence="1" id="KW-0472">Membrane</keyword>
<protein>
    <recommendedName>
        <fullName evidence="4">DUF4386 family protein</fullName>
    </recommendedName>
</protein>
<dbReference type="AlphaFoldDB" id="A0A4R8SMW9"/>
<gene>
    <name evidence="2" type="ORF">CCUG60884_04229</name>
</gene>
<organism evidence="2 3">
    <name type="scientific">Mycobacteroides salmoniphilum</name>
    <dbReference type="NCBI Taxonomy" id="404941"/>
    <lineage>
        <taxon>Bacteria</taxon>
        <taxon>Bacillati</taxon>
        <taxon>Actinomycetota</taxon>
        <taxon>Actinomycetes</taxon>
        <taxon>Mycobacteriales</taxon>
        <taxon>Mycobacteriaceae</taxon>
        <taxon>Mycobacteroides</taxon>
    </lineage>
</organism>
<dbReference type="EMBL" id="PECL01000014">
    <property type="protein sequence ID" value="TEA00339.1"/>
    <property type="molecule type" value="Genomic_DNA"/>
</dbReference>
<evidence type="ECO:0000256" key="1">
    <source>
        <dbReference type="SAM" id="Phobius"/>
    </source>
</evidence>
<keyword evidence="1" id="KW-0812">Transmembrane</keyword>
<evidence type="ECO:0008006" key="4">
    <source>
        <dbReference type="Google" id="ProtNLM"/>
    </source>
</evidence>